<sequence length="487" mass="56129">MLDGLLKSKFYTKCKSDIKVTRTRIEMIKRKRKAMQKYLRNDVADLLRNGLDINAYGRAEGLLVEEIRTSCYEFIELYCQHISNHLSAMNKQSECPEDCREAVSSLMFAAARFADLPELRDLRSLFSEKYGSSLDCYVNKEFVEKLRSDLPSKDMKLQLLQEIAAESGLEWNSKALENKLYKDEPACKEDFTKETNNSVYPLRDNGFKNTPLSIPPEKKKSYSYYEQKEAIEIEEKRPEDVPPVKDIEVDTFKRTKKHNEPAFVRNIPKEEENEEKPASKYSLIPPPYTKSEVNKTKTSLRDNEKVDPTESADRPDTDNNHDQDDQPSKAKTIPKSVRRRNLKPQPKPDVVSEGDDRETTNKEKAAQGQRILKFFDRGGGGDQRDEEETMMDKLLHYYSRKKGPRERGKSVTEQTNEPITPSGSKKHKEVPTRAASLPPELTSPRETTPKKHNRAASFQPEMLNPNVHPKLPDYDDFVARLAAYKRK</sequence>
<dbReference type="AlphaFoldDB" id="A0AAV6XAN1"/>
<dbReference type="Pfam" id="PF03398">
    <property type="entry name" value="Ist1"/>
    <property type="match status" value="1"/>
</dbReference>
<evidence type="ECO:0008006" key="5">
    <source>
        <dbReference type="Google" id="ProtNLM"/>
    </source>
</evidence>
<evidence type="ECO:0000256" key="2">
    <source>
        <dbReference type="SAM" id="MobiDB-lite"/>
    </source>
</evidence>
<comment type="similarity">
    <text evidence="1">Belongs to the IST1 family.</text>
</comment>
<dbReference type="Proteomes" id="UP000826271">
    <property type="component" value="Unassembled WGS sequence"/>
</dbReference>
<keyword evidence="4" id="KW-1185">Reference proteome</keyword>
<comment type="caution">
    <text evidence="3">The sequence shown here is derived from an EMBL/GenBank/DDBJ whole genome shotgun (WGS) entry which is preliminary data.</text>
</comment>
<dbReference type="FunFam" id="1.20.1260.60:FF:000002">
    <property type="entry name" value="Vacuolar protein sorting-associated protein IST1"/>
    <property type="match status" value="1"/>
</dbReference>
<feature type="compositionally biased region" description="Polar residues" evidence="2">
    <location>
        <begin position="411"/>
        <end position="423"/>
    </location>
</feature>
<reference evidence="3" key="1">
    <citation type="submission" date="2019-10" db="EMBL/GenBank/DDBJ databases">
        <authorList>
            <person name="Zhang R."/>
            <person name="Pan Y."/>
            <person name="Wang J."/>
            <person name="Ma R."/>
            <person name="Yu S."/>
        </authorList>
    </citation>
    <scope>NUCLEOTIDE SEQUENCE</scope>
    <source>
        <strain evidence="3">LA-IB0</strain>
        <tissue evidence="3">Leaf</tissue>
    </source>
</reference>
<dbReference type="PANTHER" id="PTHR12161:SF88">
    <property type="entry name" value="REGULATOR OF VPS4 ACTIVITY IN THE MVB PATHWAY PROTEIN"/>
    <property type="match status" value="1"/>
</dbReference>
<organism evidence="3 4">
    <name type="scientific">Buddleja alternifolia</name>
    <dbReference type="NCBI Taxonomy" id="168488"/>
    <lineage>
        <taxon>Eukaryota</taxon>
        <taxon>Viridiplantae</taxon>
        <taxon>Streptophyta</taxon>
        <taxon>Embryophyta</taxon>
        <taxon>Tracheophyta</taxon>
        <taxon>Spermatophyta</taxon>
        <taxon>Magnoliopsida</taxon>
        <taxon>eudicotyledons</taxon>
        <taxon>Gunneridae</taxon>
        <taxon>Pentapetalae</taxon>
        <taxon>asterids</taxon>
        <taxon>lamiids</taxon>
        <taxon>Lamiales</taxon>
        <taxon>Scrophulariaceae</taxon>
        <taxon>Buddlejeae</taxon>
        <taxon>Buddleja</taxon>
    </lineage>
</organism>
<evidence type="ECO:0000313" key="3">
    <source>
        <dbReference type="EMBL" id="KAG8379934.1"/>
    </source>
</evidence>
<dbReference type="InterPro" id="IPR042277">
    <property type="entry name" value="IST1-like"/>
</dbReference>
<dbReference type="GO" id="GO:0015031">
    <property type="term" value="P:protein transport"/>
    <property type="evidence" value="ECO:0007669"/>
    <property type="project" value="InterPro"/>
</dbReference>
<dbReference type="InterPro" id="IPR005061">
    <property type="entry name" value="Ist1"/>
</dbReference>
<protein>
    <recommendedName>
        <fullName evidence="5">IST1-like protein</fullName>
    </recommendedName>
</protein>
<feature type="region of interest" description="Disordered" evidence="2">
    <location>
        <begin position="234"/>
        <end position="253"/>
    </location>
</feature>
<feature type="compositionally biased region" description="Basic and acidic residues" evidence="2">
    <location>
        <begin position="292"/>
        <end position="328"/>
    </location>
</feature>
<evidence type="ECO:0000256" key="1">
    <source>
        <dbReference type="ARBA" id="ARBA00005536"/>
    </source>
</evidence>
<gene>
    <name evidence="3" type="ORF">BUALT_Bualt07G0141300</name>
</gene>
<dbReference type="EMBL" id="WHWC01000007">
    <property type="protein sequence ID" value="KAG8379934.1"/>
    <property type="molecule type" value="Genomic_DNA"/>
</dbReference>
<name>A0AAV6XAN1_9LAMI</name>
<dbReference type="PANTHER" id="PTHR12161">
    <property type="entry name" value="IST1 FAMILY MEMBER"/>
    <property type="match status" value="1"/>
</dbReference>
<dbReference type="Gene3D" id="1.20.1260.60">
    <property type="entry name" value="Vacuolar protein sorting-associated protein Ist1"/>
    <property type="match status" value="1"/>
</dbReference>
<proteinExistence type="inferred from homology"/>
<feature type="compositionally biased region" description="Basic and acidic residues" evidence="2">
    <location>
        <begin position="267"/>
        <end position="278"/>
    </location>
</feature>
<evidence type="ECO:0000313" key="4">
    <source>
        <dbReference type="Proteomes" id="UP000826271"/>
    </source>
</evidence>
<accession>A0AAV6XAN1</accession>
<feature type="region of interest" description="Disordered" evidence="2">
    <location>
        <begin position="259"/>
        <end position="473"/>
    </location>
</feature>